<feature type="chain" id="PRO_5012759093" evidence="1">
    <location>
        <begin position="21"/>
        <end position="188"/>
    </location>
</feature>
<dbReference type="InterPro" id="IPR011051">
    <property type="entry name" value="RmlC_Cupin_sf"/>
</dbReference>
<evidence type="ECO:0000256" key="1">
    <source>
        <dbReference type="SAM" id="SignalP"/>
    </source>
</evidence>
<dbReference type="PANTHER" id="PTHR36440">
    <property type="entry name" value="PUTATIVE (AFU_ORTHOLOGUE AFUA_8G07350)-RELATED"/>
    <property type="match status" value="1"/>
</dbReference>
<protein>
    <submittedName>
        <fullName evidence="3">Cupin</fullName>
    </submittedName>
</protein>
<evidence type="ECO:0000259" key="2">
    <source>
        <dbReference type="Pfam" id="PF07883"/>
    </source>
</evidence>
<organism evidence="3 4">
    <name type="scientific">Mucilaginibacter xinganensis</name>
    <dbReference type="NCBI Taxonomy" id="1234841"/>
    <lineage>
        <taxon>Bacteria</taxon>
        <taxon>Pseudomonadati</taxon>
        <taxon>Bacteroidota</taxon>
        <taxon>Sphingobacteriia</taxon>
        <taxon>Sphingobacteriales</taxon>
        <taxon>Sphingobacteriaceae</taxon>
        <taxon>Mucilaginibacter</taxon>
    </lineage>
</organism>
<dbReference type="RefSeq" id="WP_094571687.1">
    <property type="nucleotide sequence ID" value="NZ_CP022743.1"/>
</dbReference>
<dbReference type="Pfam" id="PF07883">
    <property type="entry name" value="Cupin_2"/>
    <property type="match status" value="1"/>
</dbReference>
<dbReference type="OrthoDB" id="1423961at2"/>
<feature type="signal peptide" evidence="1">
    <location>
        <begin position="1"/>
        <end position="20"/>
    </location>
</feature>
<dbReference type="InterPro" id="IPR053146">
    <property type="entry name" value="QDO-like"/>
</dbReference>
<dbReference type="Proteomes" id="UP000215002">
    <property type="component" value="Chromosome"/>
</dbReference>
<sequence>MKREKFIAAALATAAFPLVAKSFGMLGQTGPGKGFKTDKGAGRLHGHIKLKGVNSNIMDVKVSGTDTNGNMVIFEQTSLSQGRGTPLHIHHAQDEVFYVLEGDYFFRVGDDKYHLSAGDSIFLPMKVPHAWTQVSAKGKMTVIFQPAGKMENFFVTLAGLDHEPDHDELVTLFADNGMQIAGPPLKIE</sequence>
<keyword evidence="1" id="KW-0732">Signal</keyword>
<feature type="domain" description="Cupin type-2" evidence="2">
    <location>
        <begin position="80"/>
        <end position="141"/>
    </location>
</feature>
<evidence type="ECO:0000313" key="3">
    <source>
        <dbReference type="EMBL" id="ASU35519.1"/>
    </source>
</evidence>
<dbReference type="Gene3D" id="2.60.120.10">
    <property type="entry name" value="Jelly Rolls"/>
    <property type="match status" value="1"/>
</dbReference>
<gene>
    <name evidence="3" type="ORF">MuYL_3634</name>
</gene>
<accession>A0A223P049</accession>
<keyword evidence="4" id="KW-1185">Reference proteome</keyword>
<evidence type="ECO:0000313" key="4">
    <source>
        <dbReference type="Proteomes" id="UP000215002"/>
    </source>
</evidence>
<name>A0A223P049_9SPHI</name>
<dbReference type="SUPFAM" id="SSF51182">
    <property type="entry name" value="RmlC-like cupins"/>
    <property type="match status" value="1"/>
</dbReference>
<dbReference type="InterPro" id="IPR014710">
    <property type="entry name" value="RmlC-like_jellyroll"/>
</dbReference>
<dbReference type="PANTHER" id="PTHR36440:SF1">
    <property type="entry name" value="PUTATIVE (AFU_ORTHOLOGUE AFUA_8G07350)-RELATED"/>
    <property type="match status" value="1"/>
</dbReference>
<dbReference type="EMBL" id="CP022743">
    <property type="protein sequence ID" value="ASU35519.1"/>
    <property type="molecule type" value="Genomic_DNA"/>
</dbReference>
<dbReference type="InterPro" id="IPR013096">
    <property type="entry name" value="Cupin_2"/>
</dbReference>
<dbReference type="AlphaFoldDB" id="A0A223P049"/>
<reference evidence="3 4" key="1">
    <citation type="submission" date="2017-08" db="EMBL/GenBank/DDBJ databases">
        <title>Complete genome sequence of Mucilaginibacter sp. strain BJC16-A31.</title>
        <authorList>
            <consortium name="Henan University of Science and Technology"/>
            <person name="You X."/>
        </authorList>
    </citation>
    <scope>NUCLEOTIDE SEQUENCE [LARGE SCALE GENOMIC DNA]</scope>
    <source>
        <strain evidence="3 4">BJC16-A31</strain>
    </source>
</reference>
<proteinExistence type="predicted"/>
<dbReference type="KEGG" id="muc:MuYL_3634"/>